<evidence type="ECO:0000313" key="19">
    <source>
        <dbReference type="Proteomes" id="UP000236220"/>
    </source>
</evidence>
<dbReference type="GO" id="GO:0006094">
    <property type="term" value="P:gluconeogenesis"/>
    <property type="evidence" value="ECO:0007669"/>
    <property type="project" value="TreeGrafter"/>
</dbReference>
<comment type="caution">
    <text evidence="18">The sequence shown here is derived from an EMBL/GenBank/DDBJ whole genome shotgun (WGS) entry which is preliminary data.</text>
</comment>
<dbReference type="PANTHER" id="PTHR11406:SF23">
    <property type="entry name" value="PHOSPHOGLYCERATE KINASE 1, CHLOROPLASTIC-RELATED"/>
    <property type="match status" value="1"/>
</dbReference>
<keyword evidence="10 14" id="KW-0547">Nucleotide-binding</keyword>
<feature type="binding site" evidence="14 15">
    <location>
        <begin position="21"/>
        <end position="23"/>
    </location>
    <ligand>
        <name>substrate</name>
    </ligand>
</feature>
<dbReference type="PIRSF" id="PIRSF000724">
    <property type="entry name" value="Pgk"/>
    <property type="match status" value="1"/>
</dbReference>
<dbReference type="SUPFAM" id="SSF53748">
    <property type="entry name" value="Phosphoglycerate kinase"/>
    <property type="match status" value="1"/>
</dbReference>
<organism evidence="18 19">
    <name type="scientific">Solilutibacter silvestris</name>
    <dbReference type="NCBI Taxonomy" id="1645665"/>
    <lineage>
        <taxon>Bacteria</taxon>
        <taxon>Pseudomonadati</taxon>
        <taxon>Pseudomonadota</taxon>
        <taxon>Gammaproteobacteria</taxon>
        <taxon>Lysobacterales</taxon>
        <taxon>Lysobacteraceae</taxon>
        <taxon>Solilutibacter</taxon>
    </lineage>
</organism>
<evidence type="ECO:0000256" key="5">
    <source>
        <dbReference type="ARBA" id="ARBA00011245"/>
    </source>
</evidence>
<dbReference type="GO" id="GO:0043531">
    <property type="term" value="F:ADP binding"/>
    <property type="evidence" value="ECO:0007669"/>
    <property type="project" value="TreeGrafter"/>
</dbReference>
<protein>
    <recommendedName>
        <fullName evidence="7 14">Phosphoglycerate kinase</fullName>
        <ecNumber evidence="6 14">2.7.2.3</ecNumber>
    </recommendedName>
</protein>
<comment type="pathway">
    <text evidence="3 14">Carbohydrate degradation; glycolysis; pyruvate from D-glyceraldehyde 3-phosphate: step 2/5.</text>
</comment>
<name>A0A2K1PXG0_9GAMM</name>
<evidence type="ECO:0000256" key="13">
    <source>
        <dbReference type="ARBA" id="ARBA00023152"/>
    </source>
</evidence>
<evidence type="ECO:0000256" key="17">
    <source>
        <dbReference type="RuleBase" id="RU000532"/>
    </source>
</evidence>
<evidence type="ECO:0000256" key="1">
    <source>
        <dbReference type="ARBA" id="ARBA00000642"/>
    </source>
</evidence>
<dbReference type="FunFam" id="3.40.50.1260:FF:000002">
    <property type="entry name" value="Phosphoglycerate kinase"/>
    <property type="match status" value="1"/>
</dbReference>
<dbReference type="GO" id="GO:0006096">
    <property type="term" value="P:glycolytic process"/>
    <property type="evidence" value="ECO:0007669"/>
    <property type="project" value="UniProtKB-UniRule"/>
</dbReference>
<evidence type="ECO:0000256" key="11">
    <source>
        <dbReference type="ARBA" id="ARBA00022777"/>
    </source>
</evidence>
<dbReference type="AlphaFoldDB" id="A0A2K1PXG0"/>
<comment type="similarity">
    <text evidence="4 14 17">Belongs to the phosphoglycerate kinase family.</text>
</comment>
<evidence type="ECO:0000256" key="16">
    <source>
        <dbReference type="PIRSR" id="PIRSR000724-2"/>
    </source>
</evidence>
<dbReference type="EC" id="2.7.2.3" evidence="6 14"/>
<dbReference type="GO" id="GO:0005524">
    <property type="term" value="F:ATP binding"/>
    <property type="evidence" value="ECO:0007669"/>
    <property type="project" value="UniProtKB-KW"/>
</dbReference>
<dbReference type="Proteomes" id="UP000236220">
    <property type="component" value="Unassembled WGS sequence"/>
</dbReference>
<feature type="binding site" evidence="14">
    <location>
        <position position="146"/>
    </location>
    <ligand>
        <name>substrate</name>
    </ligand>
</feature>
<evidence type="ECO:0000256" key="14">
    <source>
        <dbReference type="HAMAP-Rule" id="MF_00145"/>
    </source>
</evidence>
<comment type="caution">
    <text evidence="14">Lacks conserved residue(s) required for the propagation of feature annotation.</text>
</comment>
<dbReference type="PROSITE" id="PS00111">
    <property type="entry name" value="PGLYCERATE_KINASE"/>
    <property type="match status" value="1"/>
</dbReference>
<dbReference type="UniPathway" id="UPA00109">
    <property type="reaction ID" value="UER00185"/>
</dbReference>
<comment type="subunit">
    <text evidence="5 14">Monomer.</text>
</comment>
<dbReference type="HAMAP" id="MF_00145">
    <property type="entry name" value="Phosphoglyc_kinase"/>
    <property type="match status" value="1"/>
</dbReference>
<dbReference type="RefSeq" id="WP_103075088.1">
    <property type="nucleotide sequence ID" value="NZ_NPZB01000002.1"/>
</dbReference>
<feature type="binding site" evidence="14">
    <location>
        <position position="113"/>
    </location>
    <ligand>
        <name>substrate</name>
    </ligand>
</feature>
<feature type="binding site" evidence="14 16">
    <location>
        <position position="319"/>
    </location>
    <ligand>
        <name>ATP</name>
        <dbReference type="ChEBI" id="CHEBI:30616"/>
    </ligand>
</feature>
<comment type="subcellular location">
    <subcellularLocation>
        <location evidence="2 14">Cytoplasm</location>
    </subcellularLocation>
</comment>
<evidence type="ECO:0000256" key="4">
    <source>
        <dbReference type="ARBA" id="ARBA00008982"/>
    </source>
</evidence>
<dbReference type="OrthoDB" id="9808460at2"/>
<evidence type="ECO:0000256" key="6">
    <source>
        <dbReference type="ARBA" id="ARBA00013061"/>
    </source>
</evidence>
<dbReference type="InterPro" id="IPR001576">
    <property type="entry name" value="Phosphoglycerate_kinase"/>
</dbReference>
<evidence type="ECO:0000256" key="15">
    <source>
        <dbReference type="PIRSR" id="PIRSR000724-1"/>
    </source>
</evidence>
<dbReference type="Gene3D" id="3.40.50.1260">
    <property type="entry name" value="Phosphoglycerate kinase, N-terminal domain"/>
    <property type="match status" value="2"/>
</dbReference>
<keyword evidence="19" id="KW-1185">Reference proteome</keyword>
<dbReference type="GO" id="GO:0004618">
    <property type="term" value="F:phosphoglycerate kinase activity"/>
    <property type="evidence" value="ECO:0007669"/>
    <property type="project" value="UniProtKB-UniRule"/>
</dbReference>
<gene>
    <name evidence="14" type="primary">pgk</name>
    <name evidence="18" type="ORF">Lysil_1543</name>
</gene>
<dbReference type="Pfam" id="PF00162">
    <property type="entry name" value="PGK"/>
    <property type="match status" value="1"/>
</dbReference>
<dbReference type="FunFam" id="3.40.50.1260:FF:000001">
    <property type="entry name" value="Phosphoglycerate kinase"/>
    <property type="match status" value="1"/>
</dbReference>
<keyword evidence="11 14" id="KW-0418">Kinase</keyword>
<dbReference type="InterPro" id="IPR015911">
    <property type="entry name" value="Phosphoglycerate_kinase_CS"/>
</dbReference>
<accession>A0A2K1PXG0</accession>
<keyword evidence="13 14" id="KW-0324">Glycolysis</keyword>
<evidence type="ECO:0000256" key="3">
    <source>
        <dbReference type="ARBA" id="ARBA00004838"/>
    </source>
</evidence>
<keyword evidence="9 14" id="KW-0808">Transferase</keyword>
<evidence type="ECO:0000256" key="12">
    <source>
        <dbReference type="ARBA" id="ARBA00022840"/>
    </source>
</evidence>
<dbReference type="PANTHER" id="PTHR11406">
    <property type="entry name" value="PHOSPHOGLYCERATE KINASE"/>
    <property type="match status" value="1"/>
</dbReference>
<keyword evidence="12 14" id="KW-0067">ATP-binding</keyword>
<dbReference type="EMBL" id="NPZB01000002">
    <property type="protein sequence ID" value="PNS07367.1"/>
    <property type="molecule type" value="Genomic_DNA"/>
</dbReference>
<dbReference type="InterPro" id="IPR036043">
    <property type="entry name" value="Phosphoglycerate_kinase_sf"/>
</dbReference>
<evidence type="ECO:0000256" key="8">
    <source>
        <dbReference type="ARBA" id="ARBA00022490"/>
    </source>
</evidence>
<evidence type="ECO:0000256" key="7">
    <source>
        <dbReference type="ARBA" id="ARBA00016471"/>
    </source>
</evidence>
<feature type="binding site" evidence="15">
    <location>
        <position position="113"/>
    </location>
    <ligand>
        <name>(2R)-3-phosphoglycerate</name>
        <dbReference type="ChEBI" id="CHEBI:58272"/>
    </ligand>
</feature>
<feature type="binding site" evidence="14 15">
    <location>
        <begin position="59"/>
        <end position="62"/>
    </location>
    <ligand>
        <name>substrate</name>
    </ligand>
</feature>
<proteinExistence type="inferred from homology"/>
<dbReference type="PRINTS" id="PR00477">
    <property type="entry name" value="PHGLYCKINASE"/>
</dbReference>
<evidence type="ECO:0000313" key="18">
    <source>
        <dbReference type="EMBL" id="PNS07367.1"/>
    </source>
</evidence>
<feature type="binding site" evidence="14 16">
    <location>
        <position position="197"/>
    </location>
    <ligand>
        <name>ATP</name>
        <dbReference type="ChEBI" id="CHEBI:30616"/>
    </ligand>
</feature>
<dbReference type="GO" id="GO:0005829">
    <property type="term" value="C:cytosol"/>
    <property type="evidence" value="ECO:0007669"/>
    <property type="project" value="TreeGrafter"/>
</dbReference>
<keyword evidence="8 14" id="KW-0963">Cytoplasm</keyword>
<evidence type="ECO:0000256" key="9">
    <source>
        <dbReference type="ARBA" id="ARBA00022679"/>
    </source>
</evidence>
<feature type="binding site" evidence="15">
    <location>
        <position position="146"/>
    </location>
    <ligand>
        <name>(2R)-3-phosphoglycerate</name>
        <dbReference type="ChEBI" id="CHEBI:58272"/>
    </ligand>
</feature>
<sequence>MAITRMTDLDLRGKRVLIRQDLNVPVADGVVTSDQRILASIPTLKAALDAGAAVMVTSHLGRPKEGEWSEADSLAPVARRLSELLGREVPLLRDYLDGVDVAPGQLVLLENCRMNAGEGRDDEALSKKYAALCDVFVMDAFGTAHRAQASTHGVIQFAKQAAGGPLLMAELDALAKALQHPARPLLAIVAGSKVSTKLELLSSLVSKVDQLIVGGGIANTFIAAMGHGVGKSLVEHDLIGTAKQIMADAKARGAEIPLPVDVVVAPEFKADAPATIKPVDAVGADDMILDIGPETAARYALMIKDAGTVVWNGPVGVFEFKAFAGGTETVARAIAESKAFSIAGGGDTLAAVDKFGIEKNVSYISTGGGAFLEFLEGKTLPAVMALEARG</sequence>
<reference evidence="18 19" key="1">
    <citation type="submission" date="2017-08" db="EMBL/GenBank/DDBJ databases">
        <title>Lysobacter sylvestris genome.</title>
        <authorList>
            <person name="Zhang D.-C."/>
            <person name="Albuquerque L."/>
            <person name="Franca L."/>
            <person name="Froufe H.J.C."/>
            <person name="Barroso C."/>
            <person name="Egas C."/>
            <person name="Da Costa M."/>
            <person name="Margesin R."/>
        </authorList>
    </citation>
    <scope>NUCLEOTIDE SEQUENCE [LARGE SCALE GENOMIC DNA]</scope>
    <source>
        <strain evidence="18 19">AM20-91</strain>
    </source>
</reference>
<dbReference type="InterPro" id="IPR015824">
    <property type="entry name" value="Phosphoglycerate_kinase_N"/>
</dbReference>
<feature type="binding site" evidence="15">
    <location>
        <position position="36"/>
    </location>
    <ligand>
        <name>(2R)-3-phosphoglycerate</name>
        <dbReference type="ChEBI" id="CHEBI:58272"/>
    </ligand>
</feature>
<evidence type="ECO:0000256" key="10">
    <source>
        <dbReference type="ARBA" id="ARBA00022741"/>
    </source>
</evidence>
<feature type="binding site" evidence="14 16">
    <location>
        <begin position="345"/>
        <end position="348"/>
    </location>
    <ligand>
        <name>ATP</name>
        <dbReference type="ChEBI" id="CHEBI:30616"/>
    </ligand>
</feature>
<comment type="catalytic activity">
    <reaction evidence="1 14 17">
        <text>(2R)-3-phosphoglycerate + ATP = (2R)-3-phospho-glyceroyl phosphate + ADP</text>
        <dbReference type="Rhea" id="RHEA:14801"/>
        <dbReference type="ChEBI" id="CHEBI:30616"/>
        <dbReference type="ChEBI" id="CHEBI:57604"/>
        <dbReference type="ChEBI" id="CHEBI:58272"/>
        <dbReference type="ChEBI" id="CHEBI:456216"/>
        <dbReference type="EC" id="2.7.2.3"/>
    </reaction>
</comment>
<feature type="binding site" evidence="14">
    <location>
        <position position="36"/>
    </location>
    <ligand>
        <name>substrate</name>
    </ligand>
</feature>
<evidence type="ECO:0000256" key="2">
    <source>
        <dbReference type="ARBA" id="ARBA00004496"/>
    </source>
</evidence>